<evidence type="ECO:0000256" key="5">
    <source>
        <dbReference type="ARBA" id="ARBA00023163"/>
    </source>
</evidence>
<comment type="caution">
    <text evidence="8">The sequence shown here is derived from an EMBL/GenBank/DDBJ whole genome shotgun (WGS) entry which is preliminary data.</text>
</comment>
<evidence type="ECO:0000256" key="1">
    <source>
        <dbReference type="ARBA" id="ARBA00010641"/>
    </source>
</evidence>
<keyword evidence="2" id="KW-0805">Transcription regulation</keyword>
<keyword evidence="3" id="KW-0731">Sigma factor</keyword>
<evidence type="ECO:0000256" key="4">
    <source>
        <dbReference type="ARBA" id="ARBA00023125"/>
    </source>
</evidence>
<dbReference type="EMBL" id="JBIHMK010000042">
    <property type="protein sequence ID" value="MFH0249156.1"/>
    <property type="molecule type" value="Genomic_DNA"/>
</dbReference>
<name>A0ABW7HU89_9ACTN</name>
<dbReference type="InterPro" id="IPR013249">
    <property type="entry name" value="RNA_pol_sigma70_r4_t2"/>
</dbReference>
<evidence type="ECO:0000259" key="7">
    <source>
        <dbReference type="Pfam" id="PF08281"/>
    </source>
</evidence>
<evidence type="ECO:0000256" key="2">
    <source>
        <dbReference type="ARBA" id="ARBA00023015"/>
    </source>
</evidence>
<feature type="domain" description="RNA polymerase sigma-70 region 2" evidence="6">
    <location>
        <begin position="33"/>
        <end position="92"/>
    </location>
</feature>
<proteinExistence type="inferred from homology"/>
<dbReference type="Gene3D" id="1.10.1740.10">
    <property type="match status" value="1"/>
</dbReference>
<comment type="similarity">
    <text evidence="1">Belongs to the sigma-70 factor family. ECF subfamily.</text>
</comment>
<dbReference type="InterPro" id="IPR013324">
    <property type="entry name" value="RNA_pol_sigma_r3/r4-like"/>
</dbReference>
<evidence type="ECO:0000313" key="9">
    <source>
        <dbReference type="Proteomes" id="UP001607069"/>
    </source>
</evidence>
<keyword evidence="5" id="KW-0804">Transcription</keyword>
<organism evidence="8 9">
    <name type="scientific">Streptomyces chitinivorans</name>
    <dbReference type="NCBI Taxonomy" id="1257027"/>
    <lineage>
        <taxon>Bacteria</taxon>
        <taxon>Bacillati</taxon>
        <taxon>Actinomycetota</taxon>
        <taxon>Actinomycetes</taxon>
        <taxon>Kitasatosporales</taxon>
        <taxon>Streptomycetaceae</taxon>
        <taxon>Streptomyces</taxon>
    </lineage>
</organism>
<sequence>MTAETDGERDTVVERPTQRLEEFREFASSSGSRLFRTALLLTGGDWHQAEDLTQTALGRAFASWRRVRRADDPDAYVRTIMVRAHISQRRLRRSGERPVEAVPEAAASGGSDPALRVTLLRVLGELPHKDRAVLVLRYWEDRSVEQTATELGVSAGSVRNRSMRALARLRDALGGELDSLANG</sequence>
<dbReference type="PANTHER" id="PTHR43133">
    <property type="entry name" value="RNA POLYMERASE ECF-TYPE SIGMA FACTO"/>
    <property type="match status" value="1"/>
</dbReference>
<keyword evidence="9" id="KW-1185">Reference proteome</keyword>
<dbReference type="InterPro" id="IPR036388">
    <property type="entry name" value="WH-like_DNA-bd_sf"/>
</dbReference>
<evidence type="ECO:0000256" key="3">
    <source>
        <dbReference type="ARBA" id="ARBA00023082"/>
    </source>
</evidence>
<dbReference type="PANTHER" id="PTHR43133:SF50">
    <property type="entry name" value="ECF RNA POLYMERASE SIGMA FACTOR SIGM"/>
    <property type="match status" value="1"/>
</dbReference>
<dbReference type="CDD" id="cd06171">
    <property type="entry name" value="Sigma70_r4"/>
    <property type="match status" value="1"/>
</dbReference>
<keyword evidence="4" id="KW-0238">DNA-binding</keyword>
<dbReference type="InterPro" id="IPR014325">
    <property type="entry name" value="RNA_pol_sigma-E_actinobac"/>
</dbReference>
<dbReference type="InterPro" id="IPR007627">
    <property type="entry name" value="RNA_pol_sigma70_r2"/>
</dbReference>
<evidence type="ECO:0000313" key="8">
    <source>
        <dbReference type="EMBL" id="MFH0249156.1"/>
    </source>
</evidence>
<dbReference type="Pfam" id="PF04542">
    <property type="entry name" value="Sigma70_r2"/>
    <property type="match status" value="1"/>
</dbReference>
<reference evidence="8 9" key="1">
    <citation type="submission" date="2024-10" db="EMBL/GenBank/DDBJ databases">
        <authorList>
            <person name="Cho J.-C."/>
        </authorList>
    </citation>
    <scope>NUCLEOTIDE SEQUENCE [LARGE SCALE GENOMIC DNA]</scope>
    <source>
        <strain evidence="8 9">KCTC29696</strain>
    </source>
</reference>
<dbReference type="InterPro" id="IPR039425">
    <property type="entry name" value="RNA_pol_sigma-70-like"/>
</dbReference>
<accession>A0ABW7HU89</accession>
<dbReference type="NCBIfam" id="TIGR02937">
    <property type="entry name" value="sigma70-ECF"/>
    <property type="match status" value="1"/>
</dbReference>
<dbReference type="SUPFAM" id="SSF88659">
    <property type="entry name" value="Sigma3 and sigma4 domains of RNA polymerase sigma factors"/>
    <property type="match status" value="1"/>
</dbReference>
<dbReference type="RefSeq" id="WP_279952071.1">
    <property type="nucleotide sequence ID" value="NZ_BAABEN010000030.1"/>
</dbReference>
<feature type="domain" description="RNA polymerase sigma factor 70 region 4 type 2" evidence="7">
    <location>
        <begin position="118"/>
        <end position="169"/>
    </location>
</feature>
<dbReference type="InterPro" id="IPR013325">
    <property type="entry name" value="RNA_pol_sigma_r2"/>
</dbReference>
<dbReference type="InterPro" id="IPR014284">
    <property type="entry name" value="RNA_pol_sigma-70_dom"/>
</dbReference>
<dbReference type="SUPFAM" id="SSF88946">
    <property type="entry name" value="Sigma2 domain of RNA polymerase sigma factors"/>
    <property type="match status" value="1"/>
</dbReference>
<dbReference type="Pfam" id="PF08281">
    <property type="entry name" value="Sigma70_r4_2"/>
    <property type="match status" value="1"/>
</dbReference>
<dbReference type="NCBIfam" id="TIGR02983">
    <property type="entry name" value="SigE-fam_strep"/>
    <property type="match status" value="1"/>
</dbReference>
<gene>
    <name evidence="8" type="ORF">ACG5V6_13145</name>
</gene>
<dbReference type="Proteomes" id="UP001607069">
    <property type="component" value="Unassembled WGS sequence"/>
</dbReference>
<protein>
    <submittedName>
        <fullName evidence="8">SigE family RNA polymerase sigma factor</fullName>
    </submittedName>
</protein>
<dbReference type="Gene3D" id="1.10.10.10">
    <property type="entry name" value="Winged helix-like DNA-binding domain superfamily/Winged helix DNA-binding domain"/>
    <property type="match status" value="1"/>
</dbReference>
<evidence type="ECO:0000259" key="6">
    <source>
        <dbReference type="Pfam" id="PF04542"/>
    </source>
</evidence>